<proteinExistence type="predicted"/>
<protein>
    <submittedName>
        <fullName evidence="2">Uncharacterized protein</fullName>
    </submittedName>
</protein>
<reference evidence="2 3" key="1">
    <citation type="journal article" date="2006" name="Proc. Natl. Acad. Sci. U.S.A.">
        <title>Complete nucleotide sequence of the chlorarachniophyte nucleomorph: nature's smallest nucleus.</title>
        <authorList>
            <person name="Gilson P.R."/>
            <person name="Su V."/>
            <person name="Slamovits C.H."/>
            <person name="Reith M.E."/>
            <person name="Keeling P.J."/>
            <person name="McFadden G.I."/>
        </authorList>
    </citation>
    <scope>NUCLEOTIDE SEQUENCE [LARGE SCALE GENOMIC DNA]</scope>
    <source>
        <strain evidence="3">CCMP621</strain>
    </source>
</reference>
<dbReference type="GeneID" id="5788463"/>
<keyword evidence="1" id="KW-1133">Transmembrane helix</keyword>
<sequence length="163" mass="19776">MISNDTFISRYISFRYQNNEKYNKTRLTNFEPARILKYNMNNFFTLKNKYTSNFSATKNKSAVRSRFFLNYLCFYLSIIYMNSPFSIVYKIIYKQLYLSKHVSSYLTIKLSKFQGNFYYFNQILNFYINNFLNFNKTCSINVLSFNHIKKINFILKTELLNFL</sequence>
<keyword evidence="2" id="KW-0542">Nucleomorph</keyword>
<dbReference type="AlphaFoldDB" id="Q3LWF7"/>
<organism evidence="2 3">
    <name type="scientific">Bigelowiella natans</name>
    <name type="common">Pedinomonas minutissima</name>
    <name type="synonym">Chlorarachnion sp. (strain CCMP621)</name>
    <dbReference type="NCBI Taxonomy" id="227086"/>
    <lineage>
        <taxon>Eukaryota</taxon>
        <taxon>Sar</taxon>
        <taxon>Rhizaria</taxon>
        <taxon>Cercozoa</taxon>
        <taxon>Chlorarachniophyceae</taxon>
        <taxon>Bigelowiella</taxon>
    </lineage>
</organism>
<evidence type="ECO:0000256" key="1">
    <source>
        <dbReference type="SAM" id="Phobius"/>
    </source>
</evidence>
<keyword evidence="1" id="KW-0812">Transmembrane</keyword>
<evidence type="ECO:0000313" key="3">
    <source>
        <dbReference type="Proteomes" id="UP000243425"/>
    </source>
</evidence>
<evidence type="ECO:0000313" key="2">
    <source>
        <dbReference type="EMBL" id="ABA27208.1"/>
    </source>
</evidence>
<dbReference type="RefSeq" id="XP_001712820.1">
    <property type="nucleotide sequence ID" value="XM_001712768.1"/>
</dbReference>
<keyword evidence="1" id="KW-0472">Membrane</keyword>
<dbReference type="EMBL" id="DQ158856">
    <property type="protein sequence ID" value="ABA27208.1"/>
    <property type="molecule type" value="Genomic_DNA"/>
</dbReference>
<name>Q3LWF7_BIGNA</name>
<dbReference type="Proteomes" id="UP000243425">
    <property type="component" value="Nucleomorph 1"/>
</dbReference>
<accession>Q3LWF7</accession>
<geneLocation type="nucleomorph" evidence="2"/>
<feature type="transmembrane region" description="Helical" evidence="1">
    <location>
        <begin position="68"/>
        <end position="89"/>
    </location>
</feature>